<evidence type="ECO:0000256" key="2">
    <source>
        <dbReference type="ARBA" id="ARBA00022490"/>
    </source>
</evidence>
<dbReference type="PROSITE" id="PS50294">
    <property type="entry name" value="WD_REPEATS_REGION"/>
    <property type="match status" value="2"/>
</dbReference>
<reference evidence="8" key="2">
    <citation type="submission" date="2025-08" db="UniProtKB">
        <authorList>
            <consortium name="Ensembl"/>
        </authorList>
    </citation>
    <scope>IDENTIFICATION</scope>
</reference>
<evidence type="ECO:0000256" key="3">
    <source>
        <dbReference type="ARBA" id="ARBA00038145"/>
    </source>
</evidence>
<comment type="similarity">
    <text evidence="3">Belongs to the WD repeat MORG1 family.</text>
</comment>
<evidence type="ECO:0000256" key="7">
    <source>
        <dbReference type="SAM" id="MobiDB-lite"/>
    </source>
</evidence>
<evidence type="ECO:0000256" key="6">
    <source>
        <dbReference type="PROSITE-ProRule" id="PRU00221"/>
    </source>
</evidence>
<dbReference type="Ensembl" id="ENSCSAVT00000011440.1">
    <property type="protein sequence ID" value="ENSCSAVP00000011307.1"/>
    <property type="gene ID" value="ENSCSAVG00000006613.1"/>
</dbReference>
<reference evidence="9" key="1">
    <citation type="submission" date="2003-08" db="EMBL/GenBank/DDBJ databases">
        <authorList>
            <person name="Birren B."/>
            <person name="Nusbaum C."/>
            <person name="Abebe A."/>
            <person name="Abouelleil A."/>
            <person name="Adekoya E."/>
            <person name="Ait-zahra M."/>
            <person name="Allen N."/>
            <person name="Allen T."/>
            <person name="An P."/>
            <person name="Anderson M."/>
            <person name="Anderson S."/>
            <person name="Arachchi H."/>
            <person name="Armbruster J."/>
            <person name="Bachantsang P."/>
            <person name="Baldwin J."/>
            <person name="Barry A."/>
            <person name="Bayul T."/>
            <person name="Blitshsteyn B."/>
            <person name="Bloom T."/>
            <person name="Blye J."/>
            <person name="Boguslavskiy L."/>
            <person name="Borowsky M."/>
            <person name="Boukhgalter B."/>
            <person name="Brunache A."/>
            <person name="Butler J."/>
            <person name="Calixte N."/>
            <person name="Calvo S."/>
            <person name="Camarata J."/>
            <person name="Campo K."/>
            <person name="Chang J."/>
            <person name="Cheshatsang Y."/>
            <person name="Citroen M."/>
            <person name="Collymore A."/>
            <person name="Considine T."/>
            <person name="Cook A."/>
            <person name="Cooke P."/>
            <person name="Corum B."/>
            <person name="Cuomo C."/>
            <person name="David R."/>
            <person name="Dawoe T."/>
            <person name="Degray S."/>
            <person name="Dodge S."/>
            <person name="Dooley K."/>
            <person name="Dorje P."/>
            <person name="Dorjee K."/>
            <person name="Dorris L."/>
            <person name="Duffey N."/>
            <person name="Dupes A."/>
            <person name="Elkins T."/>
            <person name="Engels R."/>
            <person name="Erickson J."/>
            <person name="Farina A."/>
            <person name="Faro S."/>
            <person name="Ferreira P."/>
            <person name="Fischer H."/>
            <person name="Fitzgerald M."/>
            <person name="Foley K."/>
            <person name="Gage D."/>
            <person name="Galagan J."/>
            <person name="Gearin G."/>
            <person name="Gnerre S."/>
            <person name="Gnirke A."/>
            <person name="Goyette A."/>
            <person name="Graham J."/>
            <person name="Grandbois E."/>
            <person name="Gyaltsen K."/>
            <person name="Hafez N."/>
            <person name="Hagopian D."/>
            <person name="Hagos B."/>
            <person name="Hall J."/>
            <person name="Hatcher B."/>
            <person name="Heller A."/>
            <person name="Higgins H."/>
            <person name="Honan T."/>
            <person name="Horn A."/>
            <person name="Houde N."/>
            <person name="Hughes L."/>
            <person name="Hulme W."/>
            <person name="Husby E."/>
            <person name="Iliev I."/>
            <person name="Jaffe D."/>
            <person name="Jones C."/>
            <person name="Kamal M."/>
            <person name="Kamat A."/>
            <person name="Kamvysselis M."/>
            <person name="Karlsson E."/>
            <person name="Kells C."/>
            <person name="Kieu A."/>
            <person name="Kisner P."/>
            <person name="Kodira C."/>
            <person name="Kulbokas E."/>
            <person name="Labutti K."/>
            <person name="Lama D."/>
            <person name="Landers T."/>
            <person name="Leger J."/>
            <person name="Levine S."/>
            <person name="Lewis D."/>
            <person name="Lewis T."/>
            <person name="Lindblad-toh K."/>
            <person name="Liu X."/>
            <person name="Lokyitsang T."/>
            <person name="Lokyitsang Y."/>
            <person name="Lucien O."/>
            <person name="Lui A."/>
            <person name="Ma L.J."/>
            <person name="Mabbitt R."/>
            <person name="Macdonald J."/>
            <person name="Maclean C."/>
            <person name="Major J."/>
            <person name="Manning J."/>
            <person name="Marabella R."/>
            <person name="Maru K."/>
            <person name="Matthews C."/>
            <person name="Mauceli E."/>
            <person name="Mccarthy M."/>
            <person name="Mcdonough S."/>
            <person name="Mcghee T."/>
            <person name="Meldrim J."/>
            <person name="Meneus L."/>
            <person name="Mesirov J."/>
            <person name="Mihalev A."/>
            <person name="Mihova T."/>
            <person name="Mikkelsen T."/>
            <person name="Mlenga V."/>
            <person name="Moru K."/>
            <person name="Mozes J."/>
            <person name="Mulrain L."/>
            <person name="Munson G."/>
            <person name="Naylor J."/>
            <person name="Newes C."/>
            <person name="Nguyen C."/>
            <person name="Nguyen N."/>
            <person name="Nguyen T."/>
            <person name="Nicol R."/>
            <person name="Nielsen C."/>
            <person name="Nizzari M."/>
            <person name="Norbu C."/>
            <person name="Norbu N."/>
            <person name="O'donnell P."/>
            <person name="Okoawo O."/>
            <person name="O'leary S."/>
            <person name="Omotosho B."/>
            <person name="O'neill K."/>
            <person name="Osman S."/>
            <person name="Parker S."/>
            <person name="Perrin D."/>
            <person name="Phunkhang P."/>
            <person name="Piqani B."/>
            <person name="Purcell S."/>
            <person name="Rachupka T."/>
            <person name="Ramasamy U."/>
            <person name="Rameau R."/>
            <person name="Ray V."/>
            <person name="Raymond C."/>
            <person name="Retta R."/>
            <person name="Richardson S."/>
            <person name="Rise C."/>
            <person name="Rodriguez J."/>
            <person name="Rogers J."/>
            <person name="Rogov P."/>
            <person name="Rutman M."/>
            <person name="Schupbach R."/>
            <person name="Seaman C."/>
            <person name="Settipalli S."/>
            <person name="Sharpe T."/>
            <person name="Sheridan J."/>
            <person name="Sherpa N."/>
            <person name="Shi J."/>
            <person name="Smirnov S."/>
            <person name="Smith C."/>
            <person name="Sougnez C."/>
            <person name="Spencer B."/>
            <person name="Stalker J."/>
            <person name="Stange-thomann N."/>
            <person name="Stavropoulos S."/>
            <person name="Stetson K."/>
            <person name="Stone C."/>
            <person name="Stone S."/>
            <person name="Stubbs M."/>
            <person name="Talamas J."/>
            <person name="Tchuinga P."/>
            <person name="Tenzing P."/>
            <person name="Tesfaye S."/>
            <person name="Theodore J."/>
            <person name="Thoulutsang Y."/>
            <person name="Topham K."/>
            <person name="Towey S."/>
            <person name="Tsamla T."/>
            <person name="Tsomo N."/>
            <person name="Vallee D."/>
            <person name="Vassiliev H."/>
            <person name="Venkataraman V."/>
            <person name="Vinson J."/>
            <person name="Vo A."/>
            <person name="Wade C."/>
            <person name="Wang S."/>
            <person name="Wangchuk T."/>
            <person name="Wangdi T."/>
            <person name="Whittaker C."/>
            <person name="Wilkinson J."/>
            <person name="Wu Y."/>
            <person name="Wyman D."/>
            <person name="Yadav S."/>
            <person name="Yang S."/>
            <person name="Yang X."/>
            <person name="Yeager S."/>
            <person name="Yee E."/>
            <person name="Young G."/>
            <person name="Zainoun J."/>
            <person name="Zembeck L."/>
            <person name="Zimmer A."/>
            <person name="Zody M."/>
            <person name="Lander E."/>
        </authorList>
    </citation>
    <scope>NUCLEOTIDE SEQUENCE [LARGE SCALE GENOMIC DNA]</scope>
</reference>
<evidence type="ECO:0000256" key="5">
    <source>
        <dbReference type="ARBA" id="ARBA00042222"/>
    </source>
</evidence>
<evidence type="ECO:0000256" key="4">
    <source>
        <dbReference type="ARBA" id="ARBA00040453"/>
    </source>
</evidence>
<organism evidence="8 9">
    <name type="scientific">Ciona savignyi</name>
    <name type="common">Pacific transparent sea squirt</name>
    <dbReference type="NCBI Taxonomy" id="51511"/>
    <lineage>
        <taxon>Eukaryota</taxon>
        <taxon>Metazoa</taxon>
        <taxon>Chordata</taxon>
        <taxon>Tunicata</taxon>
        <taxon>Ascidiacea</taxon>
        <taxon>Phlebobranchia</taxon>
        <taxon>Cionidae</taxon>
        <taxon>Ciona</taxon>
    </lineage>
</organism>
<dbReference type="GO" id="GO:0005737">
    <property type="term" value="C:cytoplasm"/>
    <property type="evidence" value="ECO:0007669"/>
    <property type="project" value="UniProtKB-SubCell"/>
</dbReference>
<dbReference type="PANTHER" id="PTHR22842:SF3">
    <property type="entry name" value="WD REPEAT DOMAIN-CONTAINING PROTEIN 83"/>
    <property type="match status" value="1"/>
</dbReference>
<dbReference type="OMA" id="CTICFNF"/>
<dbReference type="PANTHER" id="PTHR22842">
    <property type="entry name" value="WD40 REPEAT PROTEIN"/>
    <property type="match status" value="1"/>
</dbReference>
<accession>H2Z145</accession>
<dbReference type="Proteomes" id="UP000007875">
    <property type="component" value="Unassembled WGS sequence"/>
</dbReference>
<dbReference type="GO" id="GO:0000398">
    <property type="term" value="P:mRNA splicing, via spliceosome"/>
    <property type="evidence" value="ECO:0007669"/>
    <property type="project" value="TreeGrafter"/>
</dbReference>
<dbReference type="InterPro" id="IPR001680">
    <property type="entry name" value="WD40_rpt"/>
</dbReference>
<dbReference type="SUPFAM" id="SSF50978">
    <property type="entry name" value="WD40 repeat-like"/>
    <property type="match status" value="1"/>
</dbReference>
<dbReference type="GeneTree" id="ENSGT00940000159016"/>
<dbReference type="Pfam" id="PF00400">
    <property type="entry name" value="WD40"/>
    <property type="match status" value="2"/>
</dbReference>
<evidence type="ECO:0000313" key="8">
    <source>
        <dbReference type="Ensembl" id="ENSCSAVP00000011307.1"/>
    </source>
</evidence>
<dbReference type="InterPro" id="IPR036322">
    <property type="entry name" value="WD40_repeat_dom_sf"/>
</dbReference>
<dbReference type="SMART" id="SM00320">
    <property type="entry name" value="WD40"/>
    <property type="match status" value="2"/>
</dbReference>
<comment type="subcellular location">
    <subcellularLocation>
        <location evidence="1">Cytoplasm</location>
    </subcellularLocation>
</comment>
<dbReference type="PROSITE" id="PS50082">
    <property type="entry name" value="WD_REPEATS_2"/>
    <property type="match status" value="2"/>
</dbReference>
<name>H2Z145_CIOSA</name>
<dbReference type="STRING" id="51511.ENSCSAVP00000011307"/>
<proteinExistence type="inferred from homology"/>
<dbReference type="Gene3D" id="2.130.10.10">
    <property type="entry name" value="YVTN repeat-like/Quinoprotein amine dehydrogenase"/>
    <property type="match status" value="1"/>
</dbReference>
<keyword evidence="6" id="KW-0853">WD repeat</keyword>
<dbReference type="HOGENOM" id="CLU_2176654_0_0_1"/>
<protein>
    <recommendedName>
        <fullName evidence="4">WD repeat domain-containing protein 83</fullName>
    </recommendedName>
    <alternativeName>
        <fullName evidence="5">Mitogen-activated protein kinase organizer 1</fullName>
    </alternativeName>
</protein>
<keyword evidence="2" id="KW-0963">Cytoplasm</keyword>
<dbReference type="eggNOG" id="KOG0316">
    <property type="taxonomic scope" value="Eukaryota"/>
</dbReference>
<sequence>MFGVVEGPVNRPNAQEKSAPVKSKPRLPTNLIHAIDCQQGAVRAVRFNGDGNYCLTCGNDKTIKLWNPEKQIMIKKYAGHGYDVLDAASSNDNCQLASCGSDKSVMYWDV</sequence>
<keyword evidence="9" id="KW-1185">Reference proteome</keyword>
<dbReference type="InterPro" id="IPR051980">
    <property type="entry name" value="WD_repeat_MORG1"/>
</dbReference>
<feature type="repeat" description="WD" evidence="6">
    <location>
        <begin position="35"/>
        <end position="67"/>
    </location>
</feature>
<reference evidence="8" key="3">
    <citation type="submission" date="2025-09" db="UniProtKB">
        <authorList>
            <consortium name="Ensembl"/>
        </authorList>
    </citation>
    <scope>IDENTIFICATION</scope>
</reference>
<feature type="repeat" description="WD" evidence="6">
    <location>
        <begin position="77"/>
        <end position="110"/>
    </location>
</feature>
<dbReference type="AlphaFoldDB" id="H2Z145"/>
<feature type="region of interest" description="Disordered" evidence="7">
    <location>
        <begin position="1"/>
        <end position="24"/>
    </location>
</feature>
<evidence type="ECO:0000256" key="1">
    <source>
        <dbReference type="ARBA" id="ARBA00004496"/>
    </source>
</evidence>
<dbReference type="InParanoid" id="H2Z145"/>
<evidence type="ECO:0000313" key="9">
    <source>
        <dbReference type="Proteomes" id="UP000007875"/>
    </source>
</evidence>
<dbReference type="GO" id="GO:0071013">
    <property type="term" value="C:catalytic step 2 spliceosome"/>
    <property type="evidence" value="ECO:0007669"/>
    <property type="project" value="TreeGrafter"/>
</dbReference>
<dbReference type="InterPro" id="IPR015943">
    <property type="entry name" value="WD40/YVTN_repeat-like_dom_sf"/>
</dbReference>